<dbReference type="GeneID" id="24108730"/>
<keyword evidence="2" id="KW-1185">Reference proteome</keyword>
<accession>R9P3K5</accession>
<dbReference type="EMBL" id="DF238798">
    <property type="protein sequence ID" value="GAC95864.1"/>
    <property type="molecule type" value="Genomic_DNA"/>
</dbReference>
<evidence type="ECO:0000313" key="2">
    <source>
        <dbReference type="Proteomes" id="UP000014071"/>
    </source>
</evidence>
<dbReference type="HOGENOM" id="CLU_1103185_0_0_1"/>
<reference evidence="2" key="1">
    <citation type="journal article" date="2013" name="Genome Announc.">
        <title>Draft genome sequence of the basidiomycetous yeast-like fungus Pseudozyma hubeiensis SY62, which produces an abundant amount of the biosurfactant mannosylerythritol lipids.</title>
        <authorList>
            <person name="Konishi M."/>
            <person name="Hatada Y."/>
            <person name="Horiuchi J."/>
        </authorList>
    </citation>
    <scope>NUCLEOTIDE SEQUENCE [LARGE SCALE GENOMIC DNA]</scope>
    <source>
        <strain evidence="2">SY62</strain>
    </source>
</reference>
<sequence length="252" mass="28949">MLGYVTAQLAKLEVGGQVEQRGNVDTCTYINQSVLEPEKSEPRTAAGARRDRQGVKCAIRECSPLLHSPAFPQEARQPCQPAKRSGIMQHTTMPKQHSPRLLRREPCSEGPYLLTLRSMDPKQLFLTRRRNCRKSEIEYERQHQCCGATEQSRWLVVSGSQSRRLELRGGRVRGLRKAQRRHARCYTRVGMCLDLGFRTLTHCQKSSQGIRPELRVRAFVIAQLEPHRHFDFRQFCYSAVCCLIFHASSKNK</sequence>
<name>R9P3K5_PSEHS</name>
<evidence type="ECO:0000313" key="1">
    <source>
        <dbReference type="EMBL" id="GAC95864.1"/>
    </source>
</evidence>
<gene>
    <name evidence="1" type="ORF">PHSY_003441</name>
</gene>
<dbReference type="Proteomes" id="UP000014071">
    <property type="component" value="Unassembled WGS sequence"/>
</dbReference>
<proteinExistence type="predicted"/>
<dbReference type="AlphaFoldDB" id="R9P3K5"/>
<protein>
    <submittedName>
        <fullName evidence="1">Uncharacterized protein</fullName>
    </submittedName>
</protein>
<organism evidence="1 2">
    <name type="scientific">Pseudozyma hubeiensis (strain SY62)</name>
    <name type="common">Yeast</name>
    <dbReference type="NCBI Taxonomy" id="1305764"/>
    <lineage>
        <taxon>Eukaryota</taxon>
        <taxon>Fungi</taxon>
        <taxon>Dikarya</taxon>
        <taxon>Basidiomycota</taxon>
        <taxon>Ustilaginomycotina</taxon>
        <taxon>Ustilaginomycetes</taxon>
        <taxon>Ustilaginales</taxon>
        <taxon>Ustilaginaceae</taxon>
        <taxon>Pseudozyma</taxon>
    </lineage>
</organism>
<dbReference type="RefSeq" id="XP_012189451.1">
    <property type="nucleotide sequence ID" value="XM_012334061.1"/>
</dbReference>